<feature type="transmembrane region" description="Helical" evidence="2">
    <location>
        <begin position="310"/>
        <end position="331"/>
    </location>
</feature>
<dbReference type="Gene3D" id="2.60.120.200">
    <property type="match status" value="1"/>
</dbReference>
<dbReference type="EMBL" id="JAKFHA010000012">
    <property type="protein sequence ID" value="MCF2529628.1"/>
    <property type="molecule type" value="Genomic_DNA"/>
</dbReference>
<gene>
    <name evidence="3" type="ORF">LZ495_20735</name>
</gene>
<sequence>MSTSAPAPPPPTDSASAPPAPYRSRLGPGKDGFGRLLAAEWTKLHSVRRWTVVLITGLGLTVLISLLSANGSEISGDGPSDVLRGPDGTTVSDSFRFVHQPLDGDGTVTVRVDRLVPGGGASEPGDKQLTPAPWAKAGLLVKASTKPGATYAAVMLTRSHGVRFQSDFVHDTAGSAAKPEVPRWLRLVRAGDLVTGYESADGVSWDKVGSTRLKGLPGTVEVGMFVASPFANTYERAFGTTSASSFPTISQADFGQFSVQGRTGGELGDDFVGQAPGDQGEAQERDGIHTVSASGDIAPTETDMDLVQTALSGAAIGLIPFAALGVLFITAEYRKDMIRTTFTVSPRRGRVLAAKSVVLSGTVFAVGVVAAAVSAALGIKALRDAGHRPPMFPDVAWTDGPALRAIVGTAAVLALVALLALGLGALLRNTAAAVTLLVVVMVLPQVLVSGLPLEVSRFIMRATPVAGFGVQDTRVDVPQVDDVCLPDNGCTGSSPWSGLLVLAAYTAVVLAAAAWKLRRRPV</sequence>
<dbReference type="RefSeq" id="WP_235054005.1">
    <property type="nucleotide sequence ID" value="NZ_JAKFHA010000012.1"/>
</dbReference>
<keyword evidence="2" id="KW-0472">Membrane</keyword>
<feature type="transmembrane region" description="Helical" evidence="2">
    <location>
        <begin position="496"/>
        <end position="515"/>
    </location>
</feature>
<feature type="region of interest" description="Disordered" evidence="1">
    <location>
        <begin position="1"/>
        <end position="27"/>
    </location>
</feature>
<dbReference type="Proteomes" id="UP001165378">
    <property type="component" value="Unassembled WGS sequence"/>
</dbReference>
<name>A0AA41Q144_9ACTN</name>
<evidence type="ECO:0000256" key="1">
    <source>
        <dbReference type="SAM" id="MobiDB-lite"/>
    </source>
</evidence>
<feature type="compositionally biased region" description="Pro residues" evidence="1">
    <location>
        <begin position="1"/>
        <end position="12"/>
    </location>
</feature>
<evidence type="ECO:0000313" key="3">
    <source>
        <dbReference type="EMBL" id="MCF2529628.1"/>
    </source>
</evidence>
<keyword evidence="2" id="KW-0812">Transmembrane</keyword>
<keyword evidence="2" id="KW-1133">Transmembrane helix</keyword>
<feature type="transmembrane region" description="Helical" evidence="2">
    <location>
        <begin position="352"/>
        <end position="382"/>
    </location>
</feature>
<accession>A0AA41Q144</accession>
<proteinExistence type="predicted"/>
<keyword evidence="4" id="KW-1185">Reference proteome</keyword>
<dbReference type="AlphaFoldDB" id="A0AA41Q144"/>
<comment type="caution">
    <text evidence="3">The sequence shown here is derived from an EMBL/GenBank/DDBJ whole genome shotgun (WGS) entry which is preliminary data.</text>
</comment>
<reference evidence="3" key="1">
    <citation type="submission" date="2022-01" db="EMBL/GenBank/DDBJ databases">
        <title>Genome-Based Taxonomic Classification of the Phylum Actinobacteria.</title>
        <authorList>
            <person name="Gao Y."/>
        </authorList>
    </citation>
    <scope>NUCLEOTIDE SEQUENCE</scope>
    <source>
        <strain evidence="3">KLBMP 8922</strain>
    </source>
</reference>
<evidence type="ECO:0000256" key="2">
    <source>
        <dbReference type="SAM" id="Phobius"/>
    </source>
</evidence>
<organism evidence="3 4">
    <name type="scientific">Yinghuangia soli</name>
    <dbReference type="NCBI Taxonomy" id="2908204"/>
    <lineage>
        <taxon>Bacteria</taxon>
        <taxon>Bacillati</taxon>
        <taxon>Actinomycetota</taxon>
        <taxon>Actinomycetes</taxon>
        <taxon>Kitasatosporales</taxon>
        <taxon>Streptomycetaceae</taxon>
        <taxon>Yinghuangia</taxon>
    </lineage>
</organism>
<feature type="transmembrane region" description="Helical" evidence="2">
    <location>
        <begin position="402"/>
        <end position="427"/>
    </location>
</feature>
<evidence type="ECO:0000313" key="4">
    <source>
        <dbReference type="Proteomes" id="UP001165378"/>
    </source>
</evidence>
<feature type="transmembrane region" description="Helical" evidence="2">
    <location>
        <begin position="434"/>
        <end position="453"/>
    </location>
</feature>
<protein>
    <submittedName>
        <fullName evidence="3">DUF1349 domain-containing protein</fullName>
    </submittedName>
</protein>